<dbReference type="AlphaFoldDB" id="A0ABD2X351"/>
<evidence type="ECO:0000313" key="3">
    <source>
        <dbReference type="Proteomes" id="UP001627154"/>
    </source>
</evidence>
<dbReference type="EMBL" id="JBJJXI010000055">
    <property type="protein sequence ID" value="KAL3399786.1"/>
    <property type="molecule type" value="Genomic_DNA"/>
</dbReference>
<reference evidence="2 3" key="1">
    <citation type="journal article" date="2024" name="bioRxiv">
        <title>A reference genome for Trichogramma kaykai: A tiny desert-dwelling parasitoid wasp with competing sex-ratio distorters.</title>
        <authorList>
            <person name="Culotta J."/>
            <person name="Lindsey A.R."/>
        </authorList>
    </citation>
    <scope>NUCLEOTIDE SEQUENCE [LARGE SCALE GENOMIC DNA]</scope>
    <source>
        <strain evidence="2 3">KSX58</strain>
    </source>
</reference>
<keyword evidence="3" id="KW-1185">Reference proteome</keyword>
<keyword evidence="1" id="KW-0732">Signal</keyword>
<sequence length="106" mass="11393">MKIVYSIVLFAVCVISASQAHEARGPCNPDETSDQCVQRYTKENEGTCTRILAGESEVIIQGCGSIDCDETTTRQTPEDLSKPYPDCCSFCESLLPPAICGAGPID</sequence>
<dbReference type="Proteomes" id="UP001627154">
    <property type="component" value="Unassembled WGS sequence"/>
</dbReference>
<protein>
    <recommendedName>
        <fullName evidence="4">Single domain-containing protein</fullName>
    </recommendedName>
</protein>
<evidence type="ECO:0008006" key="4">
    <source>
        <dbReference type="Google" id="ProtNLM"/>
    </source>
</evidence>
<evidence type="ECO:0000256" key="1">
    <source>
        <dbReference type="SAM" id="SignalP"/>
    </source>
</evidence>
<accession>A0ABD2X351</accession>
<name>A0ABD2X351_9HYME</name>
<feature type="chain" id="PRO_5044840602" description="Single domain-containing protein" evidence="1">
    <location>
        <begin position="21"/>
        <end position="106"/>
    </location>
</feature>
<gene>
    <name evidence="2" type="ORF">TKK_007024</name>
</gene>
<evidence type="ECO:0000313" key="2">
    <source>
        <dbReference type="EMBL" id="KAL3399786.1"/>
    </source>
</evidence>
<organism evidence="2 3">
    <name type="scientific">Trichogramma kaykai</name>
    <dbReference type="NCBI Taxonomy" id="54128"/>
    <lineage>
        <taxon>Eukaryota</taxon>
        <taxon>Metazoa</taxon>
        <taxon>Ecdysozoa</taxon>
        <taxon>Arthropoda</taxon>
        <taxon>Hexapoda</taxon>
        <taxon>Insecta</taxon>
        <taxon>Pterygota</taxon>
        <taxon>Neoptera</taxon>
        <taxon>Endopterygota</taxon>
        <taxon>Hymenoptera</taxon>
        <taxon>Apocrita</taxon>
        <taxon>Proctotrupomorpha</taxon>
        <taxon>Chalcidoidea</taxon>
        <taxon>Trichogrammatidae</taxon>
        <taxon>Trichogramma</taxon>
    </lineage>
</organism>
<proteinExistence type="predicted"/>
<feature type="signal peptide" evidence="1">
    <location>
        <begin position="1"/>
        <end position="20"/>
    </location>
</feature>
<comment type="caution">
    <text evidence="2">The sequence shown here is derived from an EMBL/GenBank/DDBJ whole genome shotgun (WGS) entry which is preliminary data.</text>
</comment>